<dbReference type="Gene3D" id="3.20.20.70">
    <property type="entry name" value="Aldolase class I"/>
    <property type="match status" value="1"/>
</dbReference>
<dbReference type="SMART" id="SM00116">
    <property type="entry name" value="CBS"/>
    <property type="match status" value="2"/>
</dbReference>
<keyword evidence="10 13" id="KW-0520">NAD</keyword>
<dbReference type="GO" id="GO:0000166">
    <property type="term" value="F:nucleotide binding"/>
    <property type="evidence" value="ECO:0007669"/>
    <property type="project" value="UniProtKB-UniRule"/>
</dbReference>
<comment type="activity regulation">
    <text evidence="13">Mycophenolic acid (MPA) is a non-competitive inhibitor that prevents formation of the closed enzyme conformation by binding to the same site as the amobile flap. In contrast, mizoribine monophosphate (MZP) is a competitive inhibitor that induces the closed conformation. MPA is a potent inhibitor of mammalian IMPDHs but a poor inhibitor of the bacterial enzymes. MZP is a more potent inhibitor of bacterial IMPDH.</text>
</comment>
<dbReference type="Pfam" id="PF00478">
    <property type="entry name" value="IMPDH"/>
    <property type="match status" value="1"/>
</dbReference>
<dbReference type="SUPFAM" id="SSF51412">
    <property type="entry name" value="Inosine monophosphate dehydrogenase (IMPDH)"/>
    <property type="match status" value="1"/>
</dbReference>
<keyword evidence="7 13" id="KW-0658">Purine biosynthesis</keyword>
<keyword evidence="6 13" id="KW-0332">GMP biosynthesis</keyword>
<evidence type="ECO:0000256" key="12">
    <source>
        <dbReference type="ARBA" id="ARBA00048028"/>
    </source>
</evidence>
<feature type="binding site" evidence="13">
    <location>
        <position position="485"/>
    </location>
    <ligand>
        <name>K(+)</name>
        <dbReference type="ChEBI" id="CHEBI:29103"/>
        <note>ligand shared between two tetrameric partners</note>
    </ligand>
</feature>
<comment type="pathway">
    <text evidence="13 19">Purine metabolism; XMP biosynthesis via de novo pathway; XMP from IMP: step 1/1.</text>
</comment>
<evidence type="ECO:0000256" key="1">
    <source>
        <dbReference type="ARBA" id="ARBA00001958"/>
    </source>
</evidence>
<dbReference type="AlphaFoldDB" id="A0A1W2CV30"/>
<comment type="cofactor">
    <cofactor evidence="1 13">
        <name>K(+)</name>
        <dbReference type="ChEBI" id="CHEBI:29103"/>
    </cofactor>
</comment>
<dbReference type="RefSeq" id="WP_084426229.1">
    <property type="nucleotide sequence ID" value="NZ_FWXV01000002.1"/>
</dbReference>
<dbReference type="SUPFAM" id="SSF54631">
    <property type="entry name" value="CBS-domain pair"/>
    <property type="match status" value="1"/>
</dbReference>
<evidence type="ECO:0000256" key="11">
    <source>
        <dbReference type="ARBA" id="ARBA00023122"/>
    </source>
</evidence>
<dbReference type="CDD" id="cd04601">
    <property type="entry name" value="CBS_pair_IMPDH"/>
    <property type="match status" value="1"/>
</dbReference>
<name>A0A1W2CV30_KIBAR</name>
<proteinExistence type="inferred from homology"/>
<feature type="binding site" evidence="13">
    <location>
        <position position="432"/>
    </location>
    <ligand>
        <name>IMP</name>
        <dbReference type="ChEBI" id="CHEBI:58053"/>
    </ligand>
</feature>
<evidence type="ECO:0000256" key="19">
    <source>
        <dbReference type="RuleBase" id="RU003928"/>
    </source>
</evidence>
<comment type="catalytic activity">
    <reaction evidence="12 13 19">
        <text>IMP + NAD(+) + H2O = XMP + NADH + H(+)</text>
        <dbReference type="Rhea" id="RHEA:11708"/>
        <dbReference type="ChEBI" id="CHEBI:15377"/>
        <dbReference type="ChEBI" id="CHEBI:15378"/>
        <dbReference type="ChEBI" id="CHEBI:57464"/>
        <dbReference type="ChEBI" id="CHEBI:57540"/>
        <dbReference type="ChEBI" id="CHEBI:57945"/>
        <dbReference type="ChEBI" id="CHEBI:58053"/>
        <dbReference type="EC" id="1.1.1.205"/>
    </reaction>
</comment>
<dbReference type="HAMAP" id="MF_01964">
    <property type="entry name" value="IMPDH"/>
    <property type="match status" value="1"/>
</dbReference>
<evidence type="ECO:0000256" key="16">
    <source>
        <dbReference type="PIRSR" id="PIRSR000130-4"/>
    </source>
</evidence>
<dbReference type="Proteomes" id="UP000192674">
    <property type="component" value="Unassembled WGS sequence"/>
</dbReference>
<comment type="function">
    <text evidence="13">Catalyzes the conversion of inosine 5'-phosphate (IMP) to xanthosine 5'-phosphate (XMP), the first committed and rate-limiting step in the de novo synthesis of guanine nucleotides, and therefore plays an important role in the regulation of cell growth.</text>
</comment>
<evidence type="ECO:0000256" key="18">
    <source>
        <dbReference type="RuleBase" id="RU003927"/>
    </source>
</evidence>
<dbReference type="GO" id="GO:0003938">
    <property type="term" value="F:IMP dehydrogenase activity"/>
    <property type="evidence" value="ECO:0007669"/>
    <property type="project" value="UniProtKB-UniRule"/>
</dbReference>
<keyword evidence="8 13" id="KW-0630">Potassium</keyword>
<dbReference type="Pfam" id="PF00571">
    <property type="entry name" value="CBS"/>
    <property type="match status" value="2"/>
</dbReference>
<dbReference type="EMBL" id="FWXV01000002">
    <property type="protein sequence ID" value="SMC89085.1"/>
    <property type="molecule type" value="Genomic_DNA"/>
</dbReference>
<evidence type="ECO:0000256" key="13">
    <source>
        <dbReference type="HAMAP-Rule" id="MF_01964"/>
    </source>
</evidence>
<keyword evidence="9 13" id="KW-0560">Oxidoreductase</keyword>
<evidence type="ECO:0000256" key="4">
    <source>
        <dbReference type="ARBA" id="ARBA00022723"/>
    </source>
</evidence>
<sequence length="503" mass="52719">MTSELTAHQVPGKFAMLGLTFDDVLLLPAASDVVPSEVDTQSKLSRNITLRVPLASAAMDTVTDARMAIAMARHGGIGVLQRNLPIDVQATQVETVKRSEAGMVTDPVTCSPEDTLAEVDAMCARYRISGLPVTDAEGVLVGIITNRDMRFEVDHTKKVSEVMTKGPLVTAQVGVSAEPALGLLRRHKVEKLPIIDGAGKLRGLITVKDFVKTEQYPLATKDPDGRLLCGAAIGVDENAHKRAMALVDAGVDVIMVDTAHGHQRNVVEMVARLKKELGDVVDIVGGNVATRAGAQALVDAGADGVKVGVGPGSICTTRVVAGVGVPQISAIYEAAQACRAAGVPVIGDGGIQYSGDIAKAIASGASTVMIGGLLAGTAEAPGEVILVNGQQFKTYRGMGSLGAMQARGEGKSYSKDRYFQDDVLSEDKLVPEGIEGRTPYRGPLANVVHQLIGGLRAAMGYTGSHSIAELQEAQLVRITAAGLKESHPHDITMTVEAPNYVKR</sequence>
<evidence type="ECO:0000256" key="8">
    <source>
        <dbReference type="ARBA" id="ARBA00022958"/>
    </source>
</evidence>
<dbReference type="InterPro" id="IPR000644">
    <property type="entry name" value="CBS_dom"/>
</dbReference>
<evidence type="ECO:0000256" key="5">
    <source>
        <dbReference type="ARBA" id="ARBA00022737"/>
    </source>
</evidence>
<dbReference type="InterPro" id="IPR001093">
    <property type="entry name" value="IMP_DH_GMPRt"/>
</dbReference>
<dbReference type="GO" id="GO:0006177">
    <property type="term" value="P:GMP biosynthetic process"/>
    <property type="evidence" value="ECO:0007669"/>
    <property type="project" value="UniProtKB-UniRule"/>
</dbReference>
<feature type="binding site" description="in other chain" evidence="13 16">
    <location>
        <position position="312"/>
    </location>
    <ligand>
        <name>K(+)</name>
        <dbReference type="ChEBI" id="CHEBI:29103"/>
        <note>ligand shared between two tetrameric partners</note>
    </ligand>
</feature>
<dbReference type="GO" id="GO:0046872">
    <property type="term" value="F:metal ion binding"/>
    <property type="evidence" value="ECO:0007669"/>
    <property type="project" value="UniProtKB-UniRule"/>
</dbReference>
<dbReference type="UniPathway" id="UPA00601">
    <property type="reaction ID" value="UER00295"/>
</dbReference>
<evidence type="ECO:0000256" key="17">
    <source>
        <dbReference type="PROSITE-ProRule" id="PRU00703"/>
    </source>
</evidence>
<feature type="binding site" description="in other chain" evidence="13 16">
    <location>
        <position position="315"/>
    </location>
    <ligand>
        <name>K(+)</name>
        <dbReference type="ChEBI" id="CHEBI:29103"/>
        <note>ligand shared between two tetrameric partners</note>
    </ligand>
</feature>
<dbReference type="PIRSF" id="PIRSF000130">
    <property type="entry name" value="IMPDH"/>
    <property type="match status" value="1"/>
</dbReference>
<gene>
    <name evidence="13" type="primary">guaB</name>
    <name evidence="21" type="ORF">SAMN05661093_02501</name>
</gene>
<dbReference type="NCBIfam" id="TIGR01302">
    <property type="entry name" value="IMP_dehydrog"/>
    <property type="match status" value="1"/>
</dbReference>
<feature type="binding site" description="in other chain" evidence="13 16">
    <location>
        <position position="310"/>
    </location>
    <ligand>
        <name>K(+)</name>
        <dbReference type="ChEBI" id="CHEBI:29103"/>
        <note>ligand shared between two tetrameric partners</note>
    </ligand>
</feature>
<keyword evidence="5" id="KW-0677">Repeat</keyword>
<dbReference type="PANTHER" id="PTHR11911:SF111">
    <property type="entry name" value="INOSINE-5'-MONOPHOSPHATE DEHYDROGENASE"/>
    <property type="match status" value="1"/>
</dbReference>
<evidence type="ECO:0000256" key="15">
    <source>
        <dbReference type="PIRSR" id="PIRSR000130-3"/>
    </source>
</evidence>
<dbReference type="GO" id="GO:0006183">
    <property type="term" value="P:GTP biosynthetic process"/>
    <property type="evidence" value="ECO:0007669"/>
    <property type="project" value="TreeGrafter"/>
</dbReference>
<feature type="binding site" evidence="13">
    <location>
        <begin position="395"/>
        <end position="399"/>
    </location>
    <ligand>
        <name>IMP</name>
        <dbReference type="ChEBI" id="CHEBI:58053"/>
    </ligand>
</feature>
<dbReference type="EC" id="1.1.1.205" evidence="13 19"/>
<comment type="caution">
    <text evidence="13">Lacks conserved residue(s) required for the propagation of feature annotation.</text>
</comment>
<feature type="binding site" evidence="13">
    <location>
        <position position="313"/>
    </location>
    <ligand>
        <name>IMP</name>
        <dbReference type="ChEBI" id="CHEBI:58053"/>
    </ligand>
</feature>
<dbReference type="PROSITE" id="PS00487">
    <property type="entry name" value="IMP_DH_GMP_RED"/>
    <property type="match status" value="1"/>
</dbReference>
<feature type="binding site" evidence="13">
    <location>
        <position position="487"/>
    </location>
    <ligand>
        <name>K(+)</name>
        <dbReference type="ChEBI" id="CHEBI:29103"/>
        <note>ligand shared between two tetrameric partners</note>
    </ligand>
</feature>
<dbReference type="CDD" id="cd00381">
    <property type="entry name" value="IMPDH"/>
    <property type="match status" value="1"/>
</dbReference>
<feature type="binding site" evidence="13 15">
    <location>
        <begin position="308"/>
        <end position="310"/>
    </location>
    <ligand>
        <name>NAD(+)</name>
        <dbReference type="ChEBI" id="CHEBI:57540"/>
    </ligand>
</feature>
<keyword evidence="22" id="KW-1185">Reference proteome</keyword>
<evidence type="ECO:0000259" key="20">
    <source>
        <dbReference type="PROSITE" id="PS51371"/>
    </source>
</evidence>
<keyword evidence="4 13" id="KW-0479">Metal-binding</keyword>
<evidence type="ECO:0000256" key="10">
    <source>
        <dbReference type="ARBA" id="ARBA00023027"/>
    </source>
</evidence>
<dbReference type="InterPro" id="IPR015875">
    <property type="entry name" value="IMP_DH/GMP_Rdtase_CS"/>
</dbReference>
<evidence type="ECO:0000256" key="6">
    <source>
        <dbReference type="ARBA" id="ARBA00022749"/>
    </source>
</evidence>
<feature type="binding site" evidence="13">
    <location>
        <begin position="371"/>
        <end position="372"/>
    </location>
    <ligand>
        <name>IMP</name>
        <dbReference type="ChEBI" id="CHEBI:58053"/>
    </ligand>
</feature>
<dbReference type="InterPro" id="IPR013785">
    <property type="entry name" value="Aldolase_TIM"/>
</dbReference>
<dbReference type="OrthoDB" id="9805398at2"/>
<dbReference type="SMART" id="SM01240">
    <property type="entry name" value="IMPDH"/>
    <property type="match status" value="1"/>
</dbReference>
<dbReference type="PROSITE" id="PS51371">
    <property type="entry name" value="CBS"/>
    <property type="match status" value="2"/>
</dbReference>
<feature type="binding site" evidence="13">
    <location>
        <position position="486"/>
    </location>
    <ligand>
        <name>K(+)</name>
        <dbReference type="ChEBI" id="CHEBI:29103"/>
        <note>ligand shared between two tetrameric partners</note>
    </ligand>
</feature>
<evidence type="ECO:0000256" key="7">
    <source>
        <dbReference type="ARBA" id="ARBA00022755"/>
    </source>
</evidence>
<evidence type="ECO:0000313" key="22">
    <source>
        <dbReference type="Proteomes" id="UP000192674"/>
    </source>
</evidence>
<feature type="binding site" evidence="13">
    <location>
        <begin position="348"/>
        <end position="350"/>
    </location>
    <ligand>
        <name>IMP</name>
        <dbReference type="ChEBI" id="CHEBI:58053"/>
    </ligand>
</feature>
<feature type="binding site" evidence="15">
    <location>
        <begin position="257"/>
        <end position="259"/>
    </location>
    <ligand>
        <name>NAD(+)</name>
        <dbReference type="ChEBI" id="CHEBI:57540"/>
    </ligand>
</feature>
<feature type="domain" description="CBS" evidence="20">
    <location>
        <begin position="163"/>
        <end position="220"/>
    </location>
</feature>
<organism evidence="21 22">
    <name type="scientific">Kibdelosporangium aridum</name>
    <dbReference type="NCBI Taxonomy" id="2030"/>
    <lineage>
        <taxon>Bacteria</taxon>
        <taxon>Bacillati</taxon>
        <taxon>Actinomycetota</taxon>
        <taxon>Actinomycetes</taxon>
        <taxon>Pseudonocardiales</taxon>
        <taxon>Pseudonocardiaceae</taxon>
        <taxon>Kibdelosporangium</taxon>
    </lineage>
</organism>
<dbReference type="InterPro" id="IPR005990">
    <property type="entry name" value="IMP_DH"/>
</dbReference>
<evidence type="ECO:0000256" key="2">
    <source>
        <dbReference type="ARBA" id="ARBA00005502"/>
    </source>
</evidence>
<feature type="domain" description="CBS" evidence="20">
    <location>
        <begin position="103"/>
        <end position="159"/>
    </location>
</feature>
<evidence type="ECO:0000256" key="9">
    <source>
        <dbReference type="ARBA" id="ARBA00023002"/>
    </source>
</evidence>
<comment type="similarity">
    <text evidence="2 13 18">Belongs to the IMPDH/GMPR family.</text>
</comment>
<comment type="subunit">
    <text evidence="3 13">Homotetramer.</text>
</comment>
<dbReference type="InterPro" id="IPR046342">
    <property type="entry name" value="CBS_dom_sf"/>
</dbReference>
<accession>A0A1W2CV30</accession>
<dbReference type="PANTHER" id="PTHR11911">
    <property type="entry name" value="INOSINE-5-MONOPHOSPHATE DEHYDROGENASE RELATED"/>
    <property type="match status" value="1"/>
</dbReference>
<feature type="active site" description="Proton acceptor" evidence="13 14">
    <location>
        <position position="417"/>
    </location>
</feature>
<feature type="active site" description="Thioimidate intermediate" evidence="13 14">
    <location>
        <position position="315"/>
    </location>
</feature>
<evidence type="ECO:0000256" key="14">
    <source>
        <dbReference type="PIRSR" id="PIRSR000130-1"/>
    </source>
</evidence>
<reference evidence="21 22" key="1">
    <citation type="submission" date="2017-04" db="EMBL/GenBank/DDBJ databases">
        <authorList>
            <person name="Afonso C.L."/>
            <person name="Miller P.J."/>
            <person name="Scott M.A."/>
            <person name="Spackman E."/>
            <person name="Goraichik I."/>
            <person name="Dimitrov K.M."/>
            <person name="Suarez D.L."/>
            <person name="Swayne D.E."/>
        </authorList>
    </citation>
    <scope>NUCLEOTIDE SEQUENCE [LARGE SCALE GENOMIC DNA]</scope>
    <source>
        <strain evidence="21 22">DSM 43828</strain>
    </source>
</reference>
<keyword evidence="11 17" id="KW-0129">CBS domain</keyword>
<evidence type="ECO:0000256" key="3">
    <source>
        <dbReference type="ARBA" id="ARBA00011881"/>
    </source>
</evidence>
<protein>
    <recommendedName>
        <fullName evidence="13 19">Inosine-5'-monophosphate dehydrogenase</fullName>
        <shortName evidence="13">IMP dehydrogenase</shortName>
        <shortName evidence="13">IMPD</shortName>
        <shortName evidence="13">IMPDH</shortName>
        <ecNumber evidence="13 19">1.1.1.205</ecNumber>
    </recommendedName>
</protein>
<evidence type="ECO:0000313" key="21">
    <source>
        <dbReference type="EMBL" id="SMC89085.1"/>
    </source>
</evidence>
<feature type="binding site" evidence="13">
    <location>
        <position position="257"/>
    </location>
    <ligand>
        <name>NAD(+)</name>
        <dbReference type="ChEBI" id="CHEBI:57540"/>
    </ligand>
</feature>
<dbReference type="FunFam" id="3.20.20.70:FF:000003">
    <property type="entry name" value="GMP reductase"/>
    <property type="match status" value="1"/>
</dbReference>